<gene>
    <name evidence="6" type="ORF">E3O10_14465</name>
</gene>
<comment type="subcellular location">
    <subcellularLocation>
        <location evidence="1">Membrane</location>
        <topology evidence="1">Multi-pass membrane protein</topology>
    </subcellularLocation>
</comment>
<dbReference type="GO" id="GO:0005886">
    <property type="term" value="C:plasma membrane"/>
    <property type="evidence" value="ECO:0007669"/>
    <property type="project" value="UniProtKB-ARBA"/>
</dbReference>
<evidence type="ECO:0000313" key="7">
    <source>
        <dbReference type="Proteomes" id="UP000297654"/>
    </source>
</evidence>
<dbReference type="PANTHER" id="PTHR34857:SF2">
    <property type="entry name" value="SLL0384 PROTEIN"/>
    <property type="match status" value="1"/>
</dbReference>
<sequence length="264" mass="27685">MSLLTPMIRPSVVARLNPVAKLAVALTVSCALLLSIDWVSAGVALLLEALLLLWCGLSARQFWLRTAPVWIAAPMAAITTILYGEDSGALLWHLGFISVTDGSAQLGLAIGLRVLAIGLPGIVLLATTDPTDLADGLAQVLRLPARFVLGGLAGLRLVGMFIEDWHSLTLARRARGVGDGGGLRGAARRFFGPAFSLLVISVRRGSKLATAMEARGFGSDTPRTWARPSRVRGADAVLVGIGFGIAGIAIGVAVWAETWSFILA</sequence>
<evidence type="ECO:0000256" key="4">
    <source>
        <dbReference type="ARBA" id="ARBA00022989"/>
    </source>
</evidence>
<reference evidence="6 7" key="1">
    <citation type="submission" date="2019-03" db="EMBL/GenBank/DDBJ databases">
        <title>Genomics of glacier-inhabiting Cryobacterium strains.</title>
        <authorList>
            <person name="Liu Q."/>
            <person name="Xin Y.-H."/>
        </authorList>
    </citation>
    <scope>NUCLEOTIDE SEQUENCE [LARGE SCALE GENOMIC DNA]</scope>
    <source>
        <strain evidence="6 7">Hh15</strain>
    </source>
</reference>
<evidence type="ECO:0000256" key="5">
    <source>
        <dbReference type="ARBA" id="ARBA00023136"/>
    </source>
</evidence>
<proteinExistence type="predicted"/>
<dbReference type="PANTHER" id="PTHR34857">
    <property type="entry name" value="SLL0384 PROTEIN"/>
    <property type="match status" value="1"/>
</dbReference>
<dbReference type="InterPro" id="IPR003339">
    <property type="entry name" value="ABC/ECF_trnsptr_transmembrane"/>
</dbReference>
<dbReference type="AlphaFoldDB" id="A0A1H8ERP1"/>
<dbReference type="Pfam" id="PF02361">
    <property type="entry name" value="CbiQ"/>
    <property type="match status" value="1"/>
</dbReference>
<evidence type="ECO:0000256" key="2">
    <source>
        <dbReference type="ARBA" id="ARBA00022475"/>
    </source>
</evidence>
<dbReference type="Proteomes" id="UP000297654">
    <property type="component" value="Unassembled WGS sequence"/>
</dbReference>
<protein>
    <submittedName>
        <fullName evidence="6">Energy-coupling factor transporter transmembrane protein EcfT</fullName>
    </submittedName>
</protein>
<dbReference type="OrthoDB" id="6400at2"/>
<dbReference type="EMBL" id="SOFF01000040">
    <property type="protein sequence ID" value="TFB85761.1"/>
    <property type="molecule type" value="Genomic_DNA"/>
</dbReference>
<name>A0A1H8ERP1_9MICO</name>
<evidence type="ECO:0000256" key="1">
    <source>
        <dbReference type="ARBA" id="ARBA00004141"/>
    </source>
</evidence>
<accession>A0A1H8ERP1</accession>
<keyword evidence="7" id="KW-1185">Reference proteome</keyword>
<keyword evidence="5" id="KW-0472">Membrane</keyword>
<keyword evidence="4" id="KW-1133">Transmembrane helix</keyword>
<keyword evidence="3 6" id="KW-0812">Transmembrane</keyword>
<dbReference type="CDD" id="cd16914">
    <property type="entry name" value="EcfT"/>
    <property type="match status" value="1"/>
</dbReference>
<dbReference type="RefSeq" id="WP_092108760.1">
    <property type="nucleotide sequence ID" value="NZ_FOCN01000005.1"/>
</dbReference>
<evidence type="ECO:0000313" key="6">
    <source>
        <dbReference type="EMBL" id="TFB85761.1"/>
    </source>
</evidence>
<dbReference type="InterPro" id="IPR051611">
    <property type="entry name" value="ECF_transporter_component"/>
</dbReference>
<organism evidence="6 7">
    <name type="scientific">Cryobacterium luteum</name>
    <dbReference type="NCBI Taxonomy" id="1424661"/>
    <lineage>
        <taxon>Bacteria</taxon>
        <taxon>Bacillati</taxon>
        <taxon>Actinomycetota</taxon>
        <taxon>Actinomycetes</taxon>
        <taxon>Micrococcales</taxon>
        <taxon>Microbacteriaceae</taxon>
        <taxon>Cryobacterium</taxon>
    </lineage>
</organism>
<comment type="caution">
    <text evidence="6">The sequence shown here is derived from an EMBL/GenBank/DDBJ whole genome shotgun (WGS) entry which is preliminary data.</text>
</comment>
<evidence type="ECO:0000256" key="3">
    <source>
        <dbReference type="ARBA" id="ARBA00022692"/>
    </source>
</evidence>
<dbReference type="STRING" id="1424661.SAMN05216281_10545"/>
<keyword evidence="2" id="KW-1003">Cell membrane</keyword>